<dbReference type="Gene3D" id="1.10.10.10">
    <property type="entry name" value="Winged helix-like DNA-binding domain superfamily/Winged helix DNA-binding domain"/>
    <property type="match status" value="1"/>
</dbReference>
<dbReference type="SMART" id="SM01043">
    <property type="entry name" value="BTAD"/>
    <property type="match status" value="1"/>
</dbReference>
<sequence length="397" mass="46194">MDLALQIKMFGTFTISNDYYKFTPTNNRSLQVTRLITYLLANKEIPVSKDKLSDILWSESEDCQNPAGALRNLVYRARQVLADFYPADTSRPECILFTNNAYLWNPDVPCEIDIYQFEQYANLAKKESDPKIQFEYFEKMHALYTGDFLSAQSSEEWVIFRSVYYKNLYTNCTVDMCRYLNSAGRYEDVITLCNASSMGDQLNEDLHKEKINAYLNSDAVSQALDYYYSVSDLFSQKYGVDLSSSMHDIYGEIVKRLPNHQLNIAKLEENLRTKKDDAGTFYCNFDIFKNIYQINLRSVRRSQSKRYLTLFTLTDRNYPDMVTTDIKADMEVLHQILAKNLRSNDVFTQSSPAQFSLILTVANENGSRIAINRICDRYYQLHKHSNVEMEIESKLIQ</sequence>
<dbReference type="GO" id="GO:0003677">
    <property type="term" value="F:DNA binding"/>
    <property type="evidence" value="ECO:0007669"/>
    <property type="project" value="InterPro"/>
</dbReference>
<dbReference type="InterPro" id="IPR005158">
    <property type="entry name" value="BTAD"/>
</dbReference>
<organism evidence="2 3">
    <name type="scientific">Diplocloster agilis</name>
    <dbReference type="NCBI Taxonomy" id="2850323"/>
    <lineage>
        <taxon>Bacteria</taxon>
        <taxon>Bacillati</taxon>
        <taxon>Bacillota</taxon>
        <taxon>Clostridia</taxon>
        <taxon>Lachnospirales</taxon>
        <taxon>Lachnospiraceae</taxon>
        <taxon>Diplocloster</taxon>
    </lineage>
</organism>
<dbReference type="RefSeq" id="WP_158348627.1">
    <property type="nucleotide sequence ID" value="NZ_JAHQCW010000036.1"/>
</dbReference>
<dbReference type="InterPro" id="IPR036388">
    <property type="entry name" value="WH-like_DNA-bd_sf"/>
</dbReference>
<evidence type="ECO:0000313" key="2">
    <source>
        <dbReference type="EMBL" id="MBU9738526.1"/>
    </source>
</evidence>
<dbReference type="EMBL" id="JAHQCW010000036">
    <property type="protein sequence ID" value="MBU9738526.1"/>
    <property type="molecule type" value="Genomic_DNA"/>
</dbReference>
<dbReference type="InterPro" id="IPR011990">
    <property type="entry name" value="TPR-like_helical_dom_sf"/>
</dbReference>
<feature type="domain" description="Bacterial transcriptional activator" evidence="1">
    <location>
        <begin position="112"/>
        <end position="254"/>
    </location>
</feature>
<dbReference type="SUPFAM" id="SSF48452">
    <property type="entry name" value="TPR-like"/>
    <property type="match status" value="1"/>
</dbReference>
<evidence type="ECO:0000259" key="1">
    <source>
        <dbReference type="SMART" id="SM01043"/>
    </source>
</evidence>
<name>A0A949NFJ9_9FIRM</name>
<dbReference type="AlphaFoldDB" id="A0A949NFJ9"/>
<keyword evidence="3" id="KW-1185">Reference proteome</keyword>
<reference evidence="2" key="1">
    <citation type="submission" date="2021-06" db="EMBL/GenBank/DDBJ databases">
        <title>Description of novel taxa of the family Lachnospiraceae.</title>
        <authorList>
            <person name="Chaplin A.V."/>
            <person name="Sokolova S.R."/>
            <person name="Pikina A.P."/>
            <person name="Korzhanova M."/>
            <person name="Belova V."/>
            <person name="Korostin D."/>
            <person name="Efimov B.A."/>
        </authorList>
    </citation>
    <scope>NUCLEOTIDE SEQUENCE</scope>
    <source>
        <strain evidence="2">ASD5720</strain>
    </source>
</reference>
<dbReference type="PANTHER" id="PTHR35807:SF2">
    <property type="entry name" value="TRANSCRIPTIONAL ACTIVATOR DOMAIN"/>
    <property type="match status" value="1"/>
</dbReference>
<accession>A0A949NFJ9</accession>
<dbReference type="SUPFAM" id="SSF46894">
    <property type="entry name" value="C-terminal effector domain of the bipartite response regulators"/>
    <property type="match status" value="1"/>
</dbReference>
<comment type="caution">
    <text evidence="2">The sequence shown here is derived from an EMBL/GenBank/DDBJ whole genome shotgun (WGS) entry which is preliminary data.</text>
</comment>
<dbReference type="PANTHER" id="PTHR35807">
    <property type="entry name" value="TRANSCRIPTIONAL REGULATOR REDD-RELATED"/>
    <property type="match status" value="1"/>
</dbReference>
<dbReference type="InterPro" id="IPR051677">
    <property type="entry name" value="AfsR-DnrI-RedD_regulator"/>
</dbReference>
<protein>
    <recommendedName>
        <fullName evidence="1">Bacterial transcriptional activator domain-containing protein</fullName>
    </recommendedName>
</protein>
<dbReference type="Gene3D" id="1.25.40.10">
    <property type="entry name" value="Tetratricopeptide repeat domain"/>
    <property type="match status" value="1"/>
</dbReference>
<dbReference type="Proteomes" id="UP000712157">
    <property type="component" value="Unassembled WGS sequence"/>
</dbReference>
<gene>
    <name evidence="2" type="ORF">KTH89_18450</name>
</gene>
<evidence type="ECO:0000313" key="3">
    <source>
        <dbReference type="Proteomes" id="UP000712157"/>
    </source>
</evidence>
<dbReference type="Pfam" id="PF03704">
    <property type="entry name" value="BTAD"/>
    <property type="match status" value="1"/>
</dbReference>
<dbReference type="InterPro" id="IPR016032">
    <property type="entry name" value="Sig_transdc_resp-reg_C-effctor"/>
</dbReference>
<dbReference type="GO" id="GO:0006355">
    <property type="term" value="P:regulation of DNA-templated transcription"/>
    <property type="evidence" value="ECO:0007669"/>
    <property type="project" value="InterPro"/>
</dbReference>
<proteinExistence type="predicted"/>